<name>A0ABP0L468_9DINO</name>
<gene>
    <name evidence="1" type="ORF">SCF082_LOCUS20314</name>
</gene>
<dbReference type="EMBL" id="CAXAMM010014125">
    <property type="protein sequence ID" value="CAK9033009.1"/>
    <property type="molecule type" value="Genomic_DNA"/>
</dbReference>
<sequence>DRTLLKRIAEQMEGPFELTVEDPQAKLSYKRIINMLVIKGKVSFKLPEPVVRLTTAAICELVLEIDARLVTKHDFDKFRANPIVTYKGLLADISPEIAEHAVLYGFGTI</sequence>
<proteinExistence type="predicted"/>
<organism evidence="1 2">
    <name type="scientific">Durusdinium trenchii</name>
    <dbReference type="NCBI Taxonomy" id="1381693"/>
    <lineage>
        <taxon>Eukaryota</taxon>
        <taxon>Sar</taxon>
        <taxon>Alveolata</taxon>
        <taxon>Dinophyceae</taxon>
        <taxon>Suessiales</taxon>
        <taxon>Symbiodiniaceae</taxon>
        <taxon>Durusdinium</taxon>
    </lineage>
</organism>
<feature type="non-terminal residue" evidence="1">
    <location>
        <position position="109"/>
    </location>
</feature>
<feature type="non-terminal residue" evidence="1">
    <location>
        <position position="1"/>
    </location>
</feature>
<dbReference type="Proteomes" id="UP001642464">
    <property type="component" value="Unassembled WGS sequence"/>
</dbReference>
<reference evidence="1 2" key="1">
    <citation type="submission" date="2024-02" db="EMBL/GenBank/DDBJ databases">
        <authorList>
            <person name="Chen Y."/>
            <person name="Shah S."/>
            <person name="Dougan E. K."/>
            <person name="Thang M."/>
            <person name="Chan C."/>
        </authorList>
    </citation>
    <scope>NUCLEOTIDE SEQUENCE [LARGE SCALE GENOMIC DNA]</scope>
</reference>
<keyword evidence="2" id="KW-1185">Reference proteome</keyword>
<comment type="caution">
    <text evidence="1">The sequence shown here is derived from an EMBL/GenBank/DDBJ whole genome shotgun (WGS) entry which is preliminary data.</text>
</comment>
<evidence type="ECO:0000313" key="1">
    <source>
        <dbReference type="EMBL" id="CAK9033009.1"/>
    </source>
</evidence>
<accession>A0ABP0L468</accession>
<evidence type="ECO:0000313" key="2">
    <source>
        <dbReference type="Proteomes" id="UP001642464"/>
    </source>
</evidence>
<protein>
    <submittedName>
        <fullName evidence="1">Uncharacterized protein</fullName>
    </submittedName>
</protein>